<evidence type="ECO:0000256" key="4">
    <source>
        <dbReference type="ARBA" id="ARBA00023002"/>
    </source>
</evidence>
<dbReference type="Gene3D" id="1.10.630.10">
    <property type="entry name" value="Cytochrome P450"/>
    <property type="match status" value="1"/>
</dbReference>
<dbReference type="PANTHER" id="PTHR24305">
    <property type="entry name" value="CYTOCHROME P450"/>
    <property type="match status" value="1"/>
</dbReference>
<dbReference type="Pfam" id="PF00067">
    <property type="entry name" value="p450"/>
    <property type="match status" value="1"/>
</dbReference>
<keyword evidence="7" id="KW-1133">Transmembrane helix</keyword>
<keyword evidence="7" id="KW-0812">Transmembrane</keyword>
<dbReference type="InterPro" id="IPR036396">
    <property type="entry name" value="Cyt_P450_sf"/>
</dbReference>
<dbReference type="InterPro" id="IPR050121">
    <property type="entry name" value="Cytochrome_P450_monoxygenase"/>
</dbReference>
<evidence type="ECO:0000256" key="5">
    <source>
        <dbReference type="ARBA" id="ARBA00023004"/>
    </source>
</evidence>
<evidence type="ECO:0000256" key="7">
    <source>
        <dbReference type="SAM" id="Phobius"/>
    </source>
</evidence>
<dbReference type="SUPFAM" id="SSF48264">
    <property type="entry name" value="Cytochrome P450"/>
    <property type="match status" value="1"/>
</dbReference>
<dbReference type="OMA" id="DATEWIS"/>
<dbReference type="PRINTS" id="PR00385">
    <property type="entry name" value="P450"/>
</dbReference>
<dbReference type="HOGENOM" id="CLU_001570_5_11_1"/>
<gene>
    <name evidence="8" type="ORF">K437DRAFT_253920</name>
</gene>
<keyword evidence="7" id="KW-0472">Membrane</keyword>
<sequence>MALLSDSQRYLLGLAQHALTMPRMCIQHRPFLTTGAVLVLLPVVAIAYVIARVSCTALYHFVRLHVFHADPFQHVPRPKSSFTPGRLFLGDTSEIHGAVMGVPQRRWFKELNSSVICYRGELYGPRLLVADPLAISHILSSAQSYDFPKTVLDREFLARLIGPGIIVAEGDAHKAQKKVLSPAFSTSAIKDLVPIFWKHARRLTDKLGEMVDGTEGRTQEAMSLSQTELAAKASITGKPVTDITWWLSRTTLDIIGEAGFDEDFGTMAMKDGQAGHEMAESFNSLIGASSNFSPLSIILFILGRYISVFEYARRQINPQTKAMEKLLASMNRVALDIVHRKREQIIRTMEENGLGANGKLRKSDWEDVSAGSKVDILHQMMKTNMSSDVKDSNRLSDDDILAQISNFLLAGHETTATAMSWILFYLAGNLEVQDKVRAEVQEHMSGRNELSYDGINALPWVDAVVRESLRLTPPVFSLQREARVDKVIPLSKPYPREDGKGTFDKLLIPKGMEFIIPIELLNTSEDVWGPDALAFRPQRWFNLPTEVNNDFDFPLHLATFIAGPRGCIGSRFAVIEAKVLLMQLVSVFRFERVLGWTIEPKLSLVTRSRVVGQEKAGPQMPLRISRV</sequence>
<feature type="binding site" description="axial binding residue" evidence="6">
    <location>
        <position position="567"/>
    </location>
    <ligand>
        <name>heme</name>
        <dbReference type="ChEBI" id="CHEBI:30413"/>
    </ligand>
    <ligandPart>
        <name>Fe</name>
        <dbReference type="ChEBI" id="CHEBI:18248"/>
    </ligandPart>
</feature>
<dbReference type="InParanoid" id="A0A066WQ22"/>
<dbReference type="AlphaFoldDB" id="A0A066WQ22"/>
<feature type="transmembrane region" description="Helical" evidence="7">
    <location>
        <begin position="31"/>
        <end position="51"/>
    </location>
</feature>
<dbReference type="RefSeq" id="XP_013245564.1">
    <property type="nucleotide sequence ID" value="XM_013390110.1"/>
</dbReference>
<dbReference type="GO" id="GO:0016705">
    <property type="term" value="F:oxidoreductase activity, acting on paired donors, with incorporation or reduction of molecular oxygen"/>
    <property type="evidence" value="ECO:0007669"/>
    <property type="project" value="InterPro"/>
</dbReference>
<protein>
    <submittedName>
        <fullName evidence="8">Cytochrome P450</fullName>
    </submittedName>
</protein>
<evidence type="ECO:0000256" key="6">
    <source>
        <dbReference type="PIRSR" id="PIRSR602403-1"/>
    </source>
</evidence>
<comment type="cofactor">
    <cofactor evidence="1 6">
        <name>heme</name>
        <dbReference type="ChEBI" id="CHEBI:30413"/>
    </cofactor>
</comment>
<dbReference type="PANTHER" id="PTHR24305:SF166">
    <property type="entry name" value="CYTOCHROME P450 12A4, MITOCHONDRIAL-RELATED"/>
    <property type="match status" value="1"/>
</dbReference>
<accession>A0A066WQ22</accession>
<dbReference type="GO" id="GO:0005506">
    <property type="term" value="F:iron ion binding"/>
    <property type="evidence" value="ECO:0007669"/>
    <property type="project" value="InterPro"/>
</dbReference>
<dbReference type="InterPro" id="IPR001128">
    <property type="entry name" value="Cyt_P450"/>
</dbReference>
<keyword evidence="9" id="KW-1185">Reference proteome</keyword>
<dbReference type="EMBL" id="JMSN01000007">
    <property type="protein sequence ID" value="KDN52725.1"/>
    <property type="molecule type" value="Genomic_DNA"/>
</dbReference>
<organism evidence="8 9">
    <name type="scientific">Tilletiaria anomala (strain ATCC 24038 / CBS 436.72 / UBC 951)</name>
    <dbReference type="NCBI Taxonomy" id="1037660"/>
    <lineage>
        <taxon>Eukaryota</taxon>
        <taxon>Fungi</taxon>
        <taxon>Dikarya</taxon>
        <taxon>Basidiomycota</taxon>
        <taxon>Ustilaginomycotina</taxon>
        <taxon>Exobasidiomycetes</taxon>
        <taxon>Georgefischeriales</taxon>
        <taxon>Tilletiariaceae</taxon>
        <taxon>Tilletiaria</taxon>
    </lineage>
</organism>
<proteinExistence type="inferred from homology"/>
<dbReference type="GeneID" id="25263709"/>
<name>A0A066WQ22_TILAU</name>
<keyword evidence="3 6" id="KW-0479">Metal-binding</keyword>
<dbReference type="PRINTS" id="PR00465">
    <property type="entry name" value="EP450IV"/>
</dbReference>
<comment type="similarity">
    <text evidence="2">Belongs to the cytochrome P450 family.</text>
</comment>
<evidence type="ECO:0000313" key="9">
    <source>
        <dbReference type="Proteomes" id="UP000027361"/>
    </source>
</evidence>
<keyword evidence="4" id="KW-0560">Oxidoreductase</keyword>
<evidence type="ECO:0000256" key="3">
    <source>
        <dbReference type="ARBA" id="ARBA00022723"/>
    </source>
</evidence>
<dbReference type="GO" id="GO:0020037">
    <property type="term" value="F:heme binding"/>
    <property type="evidence" value="ECO:0007669"/>
    <property type="project" value="InterPro"/>
</dbReference>
<evidence type="ECO:0000256" key="2">
    <source>
        <dbReference type="ARBA" id="ARBA00010617"/>
    </source>
</evidence>
<dbReference type="InterPro" id="IPR002403">
    <property type="entry name" value="Cyt_P450_E_grp-IV"/>
</dbReference>
<evidence type="ECO:0000256" key="1">
    <source>
        <dbReference type="ARBA" id="ARBA00001971"/>
    </source>
</evidence>
<keyword evidence="6" id="KW-0349">Heme</keyword>
<comment type="caution">
    <text evidence="8">The sequence shown here is derived from an EMBL/GenBank/DDBJ whole genome shotgun (WGS) entry which is preliminary data.</text>
</comment>
<keyword evidence="5 6" id="KW-0408">Iron</keyword>
<dbReference type="Proteomes" id="UP000027361">
    <property type="component" value="Unassembled WGS sequence"/>
</dbReference>
<reference evidence="8 9" key="1">
    <citation type="submission" date="2014-05" db="EMBL/GenBank/DDBJ databases">
        <title>Draft genome sequence of a rare smut relative, Tilletiaria anomala UBC 951.</title>
        <authorList>
            <consortium name="DOE Joint Genome Institute"/>
            <person name="Toome M."/>
            <person name="Kuo A."/>
            <person name="Henrissat B."/>
            <person name="Lipzen A."/>
            <person name="Tritt A."/>
            <person name="Yoshinaga Y."/>
            <person name="Zane M."/>
            <person name="Barry K."/>
            <person name="Grigoriev I.V."/>
            <person name="Spatafora J.W."/>
            <person name="Aimea M.C."/>
        </authorList>
    </citation>
    <scope>NUCLEOTIDE SEQUENCE [LARGE SCALE GENOMIC DNA]</scope>
    <source>
        <strain evidence="8 9">UBC 951</strain>
    </source>
</reference>
<dbReference type="STRING" id="1037660.A0A066WQ22"/>
<dbReference type="GO" id="GO:0004497">
    <property type="term" value="F:monooxygenase activity"/>
    <property type="evidence" value="ECO:0007669"/>
    <property type="project" value="InterPro"/>
</dbReference>
<evidence type="ECO:0000313" key="8">
    <source>
        <dbReference type="EMBL" id="KDN52725.1"/>
    </source>
</evidence>
<dbReference type="OrthoDB" id="1470350at2759"/>